<dbReference type="AlphaFoldDB" id="A0A699RTE2"/>
<proteinExistence type="predicted"/>
<keyword evidence="1" id="KW-0472">Membrane</keyword>
<sequence length="97" mass="10863">PPQKKCAFQMSAPEDDSFEIDDALAEPKALESTRYTRPKCALALLLRRFNHCRDDVRAMRYNANLPRDLGVVNPFAIFGAIFVALLCSTESCLRGTL</sequence>
<feature type="transmembrane region" description="Helical" evidence="1">
    <location>
        <begin position="69"/>
        <end position="87"/>
    </location>
</feature>
<keyword evidence="1" id="KW-1133">Transmembrane helix</keyword>
<reference evidence="2" key="1">
    <citation type="journal article" date="2019" name="Sci. Rep.">
        <title>Draft genome of Tanacetum cinerariifolium, the natural source of mosquito coil.</title>
        <authorList>
            <person name="Yamashiro T."/>
            <person name="Shiraishi A."/>
            <person name="Satake H."/>
            <person name="Nakayama K."/>
        </authorList>
    </citation>
    <scope>NUCLEOTIDE SEQUENCE</scope>
</reference>
<evidence type="ECO:0000256" key="1">
    <source>
        <dbReference type="SAM" id="Phobius"/>
    </source>
</evidence>
<feature type="non-terminal residue" evidence="2">
    <location>
        <position position="1"/>
    </location>
</feature>
<keyword evidence="1" id="KW-0812">Transmembrane</keyword>
<organism evidence="2">
    <name type="scientific">Tanacetum cinerariifolium</name>
    <name type="common">Dalmatian daisy</name>
    <name type="synonym">Chrysanthemum cinerariifolium</name>
    <dbReference type="NCBI Taxonomy" id="118510"/>
    <lineage>
        <taxon>Eukaryota</taxon>
        <taxon>Viridiplantae</taxon>
        <taxon>Streptophyta</taxon>
        <taxon>Embryophyta</taxon>
        <taxon>Tracheophyta</taxon>
        <taxon>Spermatophyta</taxon>
        <taxon>Magnoliopsida</taxon>
        <taxon>eudicotyledons</taxon>
        <taxon>Gunneridae</taxon>
        <taxon>Pentapetalae</taxon>
        <taxon>asterids</taxon>
        <taxon>campanulids</taxon>
        <taxon>Asterales</taxon>
        <taxon>Asteraceae</taxon>
        <taxon>Asteroideae</taxon>
        <taxon>Anthemideae</taxon>
        <taxon>Anthemidinae</taxon>
        <taxon>Tanacetum</taxon>
    </lineage>
</organism>
<comment type="caution">
    <text evidence="2">The sequence shown here is derived from an EMBL/GenBank/DDBJ whole genome shotgun (WGS) entry which is preliminary data.</text>
</comment>
<evidence type="ECO:0000313" key="2">
    <source>
        <dbReference type="EMBL" id="GFC85924.1"/>
    </source>
</evidence>
<dbReference type="EMBL" id="BKCJ011102510">
    <property type="protein sequence ID" value="GFC85924.1"/>
    <property type="molecule type" value="Genomic_DNA"/>
</dbReference>
<protein>
    <submittedName>
        <fullName evidence="2">Uncharacterized protein</fullName>
    </submittedName>
</protein>
<accession>A0A699RTE2</accession>
<gene>
    <name evidence="2" type="ORF">Tci_857894</name>
</gene>
<name>A0A699RTE2_TANCI</name>